<gene>
    <name evidence="12 14" type="primary">nhaA</name>
    <name evidence="14" type="ORF">ACFQO6_18330</name>
</gene>
<keyword evidence="5 12" id="KW-1003">Cell membrane</keyword>
<feature type="domain" description="Thioredoxin" evidence="13">
    <location>
        <begin position="445"/>
        <end position="631"/>
    </location>
</feature>
<evidence type="ECO:0000256" key="2">
    <source>
        <dbReference type="ARBA" id="ARBA00007006"/>
    </source>
</evidence>
<accession>A0ABW2N4L3</accession>
<dbReference type="InterPro" id="IPR036249">
    <property type="entry name" value="Thioredoxin-like_sf"/>
</dbReference>
<comment type="subcellular location">
    <subcellularLocation>
        <location evidence="1">Cell inner membrane</location>
        <topology evidence="1">Multi-pass membrane protein</topology>
    </subcellularLocation>
    <subcellularLocation>
        <location evidence="12">Cell membrane</location>
        <topology evidence="12">Multi-pass membrane protein</topology>
    </subcellularLocation>
</comment>
<dbReference type="Gene3D" id="1.20.1530.10">
    <property type="entry name" value="Na+/H+ antiporter like domain"/>
    <property type="match status" value="1"/>
</dbReference>
<feature type="transmembrane region" description="Helical" evidence="12">
    <location>
        <begin position="48"/>
        <end position="69"/>
    </location>
</feature>
<comment type="function">
    <text evidence="12">Na(+)/H(+) antiporter that extrudes sodium in exchange for external protons.</text>
</comment>
<reference evidence="15" key="1">
    <citation type="journal article" date="2019" name="Int. J. Syst. Evol. Microbiol.">
        <title>The Global Catalogue of Microorganisms (GCM) 10K type strain sequencing project: providing services to taxonomists for standard genome sequencing and annotation.</title>
        <authorList>
            <consortium name="The Broad Institute Genomics Platform"/>
            <consortium name="The Broad Institute Genome Sequencing Center for Infectious Disease"/>
            <person name="Wu L."/>
            <person name="Ma J."/>
        </authorList>
    </citation>
    <scope>NUCLEOTIDE SEQUENCE [LARGE SCALE GENOMIC DNA]</scope>
    <source>
        <strain evidence="15">FCH27</strain>
    </source>
</reference>
<evidence type="ECO:0000256" key="11">
    <source>
        <dbReference type="ARBA" id="ARBA00023201"/>
    </source>
</evidence>
<dbReference type="InterPro" id="IPR023171">
    <property type="entry name" value="Na/H_antiporter_dom_sf"/>
</dbReference>
<dbReference type="Proteomes" id="UP001596524">
    <property type="component" value="Unassembled WGS sequence"/>
</dbReference>
<comment type="similarity">
    <text evidence="2">In the N-terminal section; belongs to the NhaA Na(+)/H(+) (TC 2.A.33) antiporter family.</text>
</comment>
<feature type="transmembrane region" description="Helical" evidence="12">
    <location>
        <begin position="126"/>
        <end position="147"/>
    </location>
</feature>
<organism evidence="14 15">
    <name type="scientific">Nocardioides astragali</name>
    <dbReference type="NCBI Taxonomy" id="1776736"/>
    <lineage>
        <taxon>Bacteria</taxon>
        <taxon>Bacillati</taxon>
        <taxon>Actinomycetota</taxon>
        <taxon>Actinomycetes</taxon>
        <taxon>Propionibacteriales</taxon>
        <taxon>Nocardioidaceae</taxon>
        <taxon>Nocardioides</taxon>
    </lineage>
</organism>
<evidence type="ECO:0000256" key="10">
    <source>
        <dbReference type="ARBA" id="ARBA00023136"/>
    </source>
</evidence>
<evidence type="ECO:0000256" key="1">
    <source>
        <dbReference type="ARBA" id="ARBA00004429"/>
    </source>
</evidence>
<keyword evidence="15" id="KW-1185">Reference proteome</keyword>
<feature type="transmembrane region" description="Helical" evidence="12">
    <location>
        <begin position="213"/>
        <end position="232"/>
    </location>
</feature>
<dbReference type="HAMAP" id="MF_01844">
    <property type="entry name" value="NhaA"/>
    <property type="match status" value="1"/>
</dbReference>
<dbReference type="RefSeq" id="WP_255892035.1">
    <property type="nucleotide sequence ID" value="NZ_JAFMZM010000005.1"/>
</dbReference>
<dbReference type="EMBL" id="JBHTCH010000021">
    <property type="protein sequence ID" value="MFC7362234.1"/>
    <property type="molecule type" value="Genomic_DNA"/>
</dbReference>
<dbReference type="Pfam" id="PF06965">
    <property type="entry name" value="Na_H_antiport_1"/>
    <property type="match status" value="1"/>
</dbReference>
<keyword evidence="10 12" id="KW-0472">Membrane</keyword>
<comment type="similarity">
    <text evidence="12">Belongs to the NhaA Na(+)/H(+) (TC 2.A.33) antiporter family.</text>
</comment>
<feature type="transmembrane region" description="Helical" evidence="12">
    <location>
        <begin position="244"/>
        <end position="269"/>
    </location>
</feature>
<keyword evidence="3 12" id="KW-0813">Transport</keyword>
<feature type="transmembrane region" description="Helical" evidence="12">
    <location>
        <begin position="357"/>
        <end position="380"/>
    </location>
</feature>
<feature type="transmembrane region" description="Helical" evidence="12">
    <location>
        <begin position="426"/>
        <end position="444"/>
    </location>
</feature>
<evidence type="ECO:0000256" key="7">
    <source>
        <dbReference type="ARBA" id="ARBA00022989"/>
    </source>
</evidence>
<keyword evidence="4 12" id="KW-0050">Antiport</keyword>
<comment type="caution">
    <text evidence="14">The sequence shown here is derived from an EMBL/GenBank/DDBJ whole genome shotgun (WGS) entry which is preliminary data.</text>
</comment>
<keyword evidence="9 12" id="KW-0406">Ion transport</keyword>
<keyword evidence="8 12" id="KW-0915">Sodium</keyword>
<dbReference type="InterPro" id="IPR012336">
    <property type="entry name" value="Thioredoxin-like_fold"/>
</dbReference>
<sequence>MPPERGSPDAGARIPGDWTRQSRARAKDMMNQVSAPARAYVRTESASSLLLLISAVAALLIANSSWSAAYEQWWHTDLAVAVGDATLSMDLRHWVNDGLMVLFFFSIGLEVRREASVGELRRPGHAGLPLLAGIGGVVVPVLIYLIVNPSGDAARGWGVVVGTDTAFMLGALAIVGPTWATQLRLFLLALTVVDDLVAVAVIAIVYSHDIDPAMLSVAAIALAMMALLAYHGTWRAGPYVGLLLVAWVATVLGGVHASLTGMVAGLLIAARAPDPRLVEDALERYRSFRQSPLPRAGRRAQLGVRRAVSTNERLQTALHPWTSFVIVPIFAFANAGVDLRDGVLTAALTSPLTWGVIAGLVIGKLVGIGGAVALGLRLRLGVLPQGVRVDHILGGAALSGIGFTVSLLIVGLAFDDAGSRADATVGVLIAAVLSTALGRCVFAATRRRRGIDSADLPRHLDEPVDPSVDHIRGNIDAPLTLVEYGDFECPFCARATGVTRELLTRFGDDLRYVFRHLPLTEIHSHAALAARAAEAASRQDAFWSMHDLLFAHHDDLTLEVVASLAADLDLDVTAFLDDLDSPDVEERVARDIASAEASGARGTPTFFVNGQRVIGAHDTQTLTALLTSHQSVG</sequence>
<name>A0ABW2N4L3_9ACTN</name>
<evidence type="ECO:0000313" key="15">
    <source>
        <dbReference type="Proteomes" id="UP001596524"/>
    </source>
</evidence>
<keyword evidence="6 12" id="KW-0812">Transmembrane</keyword>
<dbReference type="InterPro" id="IPR013766">
    <property type="entry name" value="Thioredoxin_domain"/>
</dbReference>
<feature type="transmembrane region" description="Helical" evidence="12">
    <location>
        <begin position="392"/>
        <end position="414"/>
    </location>
</feature>
<evidence type="ECO:0000256" key="4">
    <source>
        <dbReference type="ARBA" id="ARBA00022449"/>
    </source>
</evidence>
<evidence type="ECO:0000256" key="9">
    <source>
        <dbReference type="ARBA" id="ARBA00023065"/>
    </source>
</evidence>
<dbReference type="PANTHER" id="PTHR30341:SF0">
    <property type="entry name" value="NA(+)_H(+) ANTIPORTER NHAA"/>
    <property type="match status" value="1"/>
</dbReference>
<evidence type="ECO:0000256" key="5">
    <source>
        <dbReference type="ARBA" id="ARBA00022475"/>
    </source>
</evidence>
<dbReference type="Gene3D" id="3.40.30.10">
    <property type="entry name" value="Glutaredoxin"/>
    <property type="match status" value="1"/>
</dbReference>
<feature type="transmembrane region" description="Helical" evidence="12">
    <location>
        <begin position="159"/>
        <end position="179"/>
    </location>
</feature>
<evidence type="ECO:0000259" key="13">
    <source>
        <dbReference type="PROSITE" id="PS51352"/>
    </source>
</evidence>
<feature type="transmembrane region" description="Helical" evidence="12">
    <location>
        <begin position="318"/>
        <end position="337"/>
    </location>
</feature>
<dbReference type="NCBIfam" id="TIGR00773">
    <property type="entry name" value="NhaA"/>
    <property type="match status" value="1"/>
</dbReference>
<dbReference type="Pfam" id="PF13462">
    <property type="entry name" value="Thioredoxin_4"/>
    <property type="match status" value="1"/>
</dbReference>
<evidence type="ECO:0000256" key="6">
    <source>
        <dbReference type="ARBA" id="ARBA00022692"/>
    </source>
</evidence>
<dbReference type="PROSITE" id="PS51352">
    <property type="entry name" value="THIOREDOXIN_2"/>
    <property type="match status" value="1"/>
</dbReference>
<keyword evidence="7 12" id="KW-1133">Transmembrane helix</keyword>
<comment type="catalytic activity">
    <reaction evidence="12">
        <text>Na(+)(in) + 2 H(+)(out) = Na(+)(out) + 2 H(+)(in)</text>
        <dbReference type="Rhea" id="RHEA:29251"/>
        <dbReference type="ChEBI" id="CHEBI:15378"/>
        <dbReference type="ChEBI" id="CHEBI:29101"/>
    </reaction>
</comment>
<dbReference type="PANTHER" id="PTHR30341">
    <property type="entry name" value="SODIUM ION/PROTON ANTIPORTER NHAA-RELATED"/>
    <property type="match status" value="1"/>
</dbReference>
<keyword evidence="11 12" id="KW-0739">Sodium transport</keyword>
<evidence type="ECO:0000256" key="12">
    <source>
        <dbReference type="HAMAP-Rule" id="MF_01844"/>
    </source>
</evidence>
<protein>
    <recommendedName>
        <fullName evidence="12">Na(+)/H(+) antiporter NhaA</fullName>
    </recommendedName>
    <alternativeName>
        <fullName evidence="12">Sodium/proton antiporter NhaA</fullName>
    </alternativeName>
</protein>
<evidence type="ECO:0000313" key="14">
    <source>
        <dbReference type="EMBL" id="MFC7362234.1"/>
    </source>
</evidence>
<dbReference type="InterPro" id="IPR004670">
    <property type="entry name" value="NhaA"/>
</dbReference>
<evidence type="ECO:0000256" key="3">
    <source>
        <dbReference type="ARBA" id="ARBA00022448"/>
    </source>
</evidence>
<dbReference type="SUPFAM" id="SSF52833">
    <property type="entry name" value="Thioredoxin-like"/>
    <property type="match status" value="1"/>
</dbReference>
<feature type="transmembrane region" description="Helical" evidence="12">
    <location>
        <begin position="185"/>
        <end position="206"/>
    </location>
</feature>
<evidence type="ECO:0000256" key="8">
    <source>
        <dbReference type="ARBA" id="ARBA00023053"/>
    </source>
</evidence>
<proteinExistence type="inferred from homology"/>